<accession>A0A4Q1JPJ5</accession>
<proteinExistence type="predicted"/>
<reference evidence="1 2" key="1">
    <citation type="submission" date="2019-01" db="EMBL/GenBank/DDBJ databases">
        <title>Ancylomarina salipaludis sp. nov., isolated from a salt marsh.</title>
        <authorList>
            <person name="Yoon J.-H."/>
        </authorList>
    </citation>
    <scope>NUCLEOTIDE SEQUENCE [LARGE SCALE GENOMIC DNA]</scope>
    <source>
        <strain evidence="1 2">SHSM-M15</strain>
    </source>
</reference>
<dbReference type="RefSeq" id="WP_129253057.1">
    <property type="nucleotide sequence ID" value="NZ_SAXA01000002.1"/>
</dbReference>
<dbReference type="Gene3D" id="2.40.128.220">
    <property type="match status" value="1"/>
</dbReference>
<dbReference type="PROSITE" id="PS51257">
    <property type="entry name" value="PROKAR_LIPOPROTEIN"/>
    <property type="match status" value="1"/>
</dbReference>
<dbReference type="OrthoDB" id="851990at2"/>
<dbReference type="InterPro" id="IPR038668">
    <property type="entry name" value="Lipid-bd_sf"/>
</dbReference>
<dbReference type="Pfam" id="PF12888">
    <property type="entry name" value="Lipid_bd"/>
    <property type="match status" value="1"/>
</dbReference>
<evidence type="ECO:0000313" key="2">
    <source>
        <dbReference type="Proteomes" id="UP000289703"/>
    </source>
</evidence>
<keyword evidence="2" id="KW-1185">Reference proteome</keyword>
<sequence>MKNIINKLFLVASVIIVGLSFTSCDEKIEIWDSATLEYSGTYVYELKNEDATATYVGYSDQNKIEIFNTSANVENEVIIYDHGKMFPLKSKFIFSGNATSFASKSLLFDDLTNNEEAVVLPEDAPTAITDTLSEDRDYLRAAVVEGSIIKDGMTTIGGNVADSLYFKIVLYSGTANFKSVAVPVEYRANPDKEEFEWELVSVVRDAAKDKTYVISGHRYTGFSEDSH</sequence>
<dbReference type="EMBL" id="SAXA01000002">
    <property type="protein sequence ID" value="RXQ96752.1"/>
    <property type="molecule type" value="Genomic_DNA"/>
</dbReference>
<gene>
    <name evidence="1" type="ORF">EO244_03735</name>
</gene>
<comment type="caution">
    <text evidence="1">The sequence shown here is derived from an EMBL/GenBank/DDBJ whole genome shotgun (WGS) entry which is preliminary data.</text>
</comment>
<organism evidence="1 2">
    <name type="scientific">Ancylomarina salipaludis</name>
    <dbReference type="NCBI Taxonomy" id="2501299"/>
    <lineage>
        <taxon>Bacteria</taxon>
        <taxon>Pseudomonadati</taxon>
        <taxon>Bacteroidota</taxon>
        <taxon>Bacteroidia</taxon>
        <taxon>Marinilabiliales</taxon>
        <taxon>Marinifilaceae</taxon>
        <taxon>Ancylomarina</taxon>
    </lineage>
</organism>
<dbReference type="InterPro" id="IPR024404">
    <property type="entry name" value="Lipid-bd_put"/>
</dbReference>
<dbReference type="Proteomes" id="UP000289703">
    <property type="component" value="Unassembled WGS sequence"/>
</dbReference>
<protein>
    <submittedName>
        <fullName evidence="1">Uncharacterized protein</fullName>
    </submittedName>
</protein>
<dbReference type="AlphaFoldDB" id="A0A4Q1JPJ5"/>
<evidence type="ECO:0000313" key="1">
    <source>
        <dbReference type="EMBL" id="RXQ96752.1"/>
    </source>
</evidence>
<name>A0A4Q1JPJ5_9BACT</name>